<dbReference type="Pfam" id="PF17164">
    <property type="entry name" value="DUF5122"/>
    <property type="match status" value="1"/>
</dbReference>
<evidence type="ECO:0000313" key="4">
    <source>
        <dbReference type="Proteomes" id="UP000636960"/>
    </source>
</evidence>
<feature type="signal peptide" evidence="2">
    <location>
        <begin position="1"/>
        <end position="19"/>
    </location>
</feature>
<dbReference type="Proteomes" id="UP000636960">
    <property type="component" value="Unassembled WGS sequence"/>
</dbReference>
<evidence type="ECO:0000256" key="1">
    <source>
        <dbReference type="SAM" id="MobiDB-lite"/>
    </source>
</evidence>
<name>A0A919MUI4_9ACTN</name>
<reference evidence="3" key="1">
    <citation type="submission" date="2021-01" db="EMBL/GenBank/DDBJ databases">
        <title>Whole genome shotgun sequence of Actinoplanes rishiriensis NBRC 108556.</title>
        <authorList>
            <person name="Komaki H."/>
            <person name="Tamura T."/>
        </authorList>
    </citation>
    <scope>NUCLEOTIDE SEQUENCE</scope>
    <source>
        <strain evidence="3">NBRC 108556</strain>
    </source>
</reference>
<dbReference type="AlphaFoldDB" id="A0A919MUI4"/>
<keyword evidence="2" id="KW-0732">Signal</keyword>
<keyword evidence="4" id="KW-1185">Reference proteome</keyword>
<dbReference type="SUPFAM" id="SSF50993">
    <property type="entry name" value="Peptidase/esterase 'gauge' domain"/>
    <property type="match status" value="1"/>
</dbReference>
<evidence type="ECO:0000256" key="2">
    <source>
        <dbReference type="SAM" id="SignalP"/>
    </source>
</evidence>
<feature type="region of interest" description="Disordered" evidence="1">
    <location>
        <begin position="351"/>
        <end position="370"/>
    </location>
</feature>
<organism evidence="3 4">
    <name type="scientific">Paractinoplanes rishiriensis</name>
    <dbReference type="NCBI Taxonomy" id="1050105"/>
    <lineage>
        <taxon>Bacteria</taxon>
        <taxon>Bacillati</taxon>
        <taxon>Actinomycetota</taxon>
        <taxon>Actinomycetes</taxon>
        <taxon>Micromonosporales</taxon>
        <taxon>Micromonosporaceae</taxon>
        <taxon>Paractinoplanes</taxon>
    </lineage>
</organism>
<protein>
    <recommendedName>
        <fullName evidence="5">PKD domain containing protein</fullName>
    </recommendedName>
</protein>
<dbReference type="PROSITE" id="PS51257">
    <property type="entry name" value="PROKAR_LIPOPROTEIN"/>
    <property type="match status" value="1"/>
</dbReference>
<feature type="chain" id="PRO_5038800578" description="PKD domain containing protein" evidence="2">
    <location>
        <begin position="20"/>
        <end position="417"/>
    </location>
</feature>
<proteinExistence type="predicted"/>
<gene>
    <name evidence="3" type="ORF">Ari01nite_78360</name>
</gene>
<dbReference type="InterPro" id="IPR013431">
    <property type="entry name" value="Delta_60_rpt"/>
</dbReference>
<evidence type="ECO:0000313" key="3">
    <source>
        <dbReference type="EMBL" id="GIF00372.1"/>
    </source>
</evidence>
<dbReference type="RefSeq" id="WP_203788114.1">
    <property type="nucleotide sequence ID" value="NZ_BOMV01000082.1"/>
</dbReference>
<accession>A0A919MUI4</accession>
<dbReference type="EMBL" id="BOMV01000082">
    <property type="protein sequence ID" value="GIF00372.1"/>
    <property type="molecule type" value="Genomic_DNA"/>
</dbReference>
<comment type="caution">
    <text evidence="3">The sequence shown here is derived from an EMBL/GenBank/DDBJ whole genome shotgun (WGS) entry which is preliminary data.</text>
</comment>
<sequence>MRRRLLAAAVIVSTAVACAHPAAADLAHPTVVSTNPVDFTPHVLDGTVWTMAVVGDTVVVGGAFTKVTDSSRRNTYARRNIFAFGLRDGAIRAFAPALDGAVYALAAGPDSTVYAGGGFKTVNGTVQRGLARFTMGGQRVSGFNAKINWGDVRALTARGSHLYAGGTFSAVNGVNRTALARMSATTGAVDTGFDARLTAPGLSRTRVEHFDISPDGRKLVAVGALLRSGGYDRTQIAMFDVAGPSATLTGWYTDAYKPMCMKGFDTYLRQVKFAPDSSYFVVVATGRASAPDKLCDSAARFEATGTGRHNPTWVQRTGGDSLYAVAVTGTAVYLGGHQRYFDNPYGSDAKGPGPGAVSRPGIGAVSPRTGRALPWNPTRARGVGVRVFVAVPNGLLVGSDTDQLGREYHGRVGMFPL</sequence>
<evidence type="ECO:0008006" key="5">
    <source>
        <dbReference type="Google" id="ProtNLM"/>
    </source>
</evidence>